<protein>
    <recommendedName>
        <fullName evidence="1">YbbD head domain-containing protein</fullName>
    </recommendedName>
</protein>
<dbReference type="Proteomes" id="UP000683507">
    <property type="component" value="Chromosome"/>
</dbReference>
<accession>A0A916JIW5</accession>
<name>A0A916JIW5_9FLAO</name>
<gene>
    <name evidence="2" type="ORF">CRYO30217_00158</name>
</gene>
<feature type="domain" description="YbbD head" evidence="1">
    <location>
        <begin position="22"/>
        <end position="67"/>
    </location>
</feature>
<organism evidence="2 3">
    <name type="scientific">Parvicella tangerina</name>
    <dbReference type="NCBI Taxonomy" id="2829795"/>
    <lineage>
        <taxon>Bacteria</taxon>
        <taxon>Pseudomonadati</taxon>
        <taxon>Bacteroidota</taxon>
        <taxon>Flavobacteriia</taxon>
        <taxon>Flavobacteriales</taxon>
        <taxon>Parvicellaceae</taxon>
        <taxon>Parvicella</taxon>
    </lineage>
</organism>
<evidence type="ECO:0000313" key="2">
    <source>
        <dbReference type="EMBL" id="CAG5076637.1"/>
    </source>
</evidence>
<sequence>MKNLILLILLIGFASCSGGFRQEYETFEEFDEASLRAKGWFPDCVGSDAFNFKSVSDLDPLYGFSKFEYIDAKFYDSILNTKDYAKIEFSDMLQAIEKHSEVKPDWFIDLGTMNNEELIYRKFDRWHIINNSVDKTIYGLITN</sequence>
<dbReference type="KEGG" id="ptan:CRYO30217_00158"/>
<dbReference type="EMBL" id="OU015584">
    <property type="protein sequence ID" value="CAG5076637.1"/>
    <property type="molecule type" value="Genomic_DNA"/>
</dbReference>
<evidence type="ECO:0000313" key="3">
    <source>
        <dbReference type="Proteomes" id="UP000683507"/>
    </source>
</evidence>
<dbReference type="AlphaFoldDB" id="A0A916JIW5"/>
<evidence type="ECO:0000259" key="1">
    <source>
        <dbReference type="Pfam" id="PF26610"/>
    </source>
</evidence>
<proteinExistence type="predicted"/>
<keyword evidence="3" id="KW-1185">Reference proteome</keyword>
<dbReference type="RefSeq" id="WP_258540402.1">
    <property type="nucleotide sequence ID" value="NZ_OU015584.1"/>
</dbReference>
<dbReference type="PROSITE" id="PS51257">
    <property type="entry name" value="PROKAR_LIPOPROTEIN"/>
    <property type="match status" value="1"/>
</dbReference>
<reference evidence="2" key="1">
    <citation type="submission" date="2021-04" db="EMBL/GenBank/DDBJ databases">
        <authorList>
            <person name="Rodrigo-Torres L."/>
            <person name="Arahal R. D."/>
            <person name="Lucena T."/>
        </authorList>
    </citation>
    <scope>NUCLEOTIDE SEQUENCE</scope>
    <source>
        <strain evidence="2">AS29M-1</strain>
    </source>
</reference>
<dbReference type="InterPro" id="IPR058827">
    <property type="entry name" value="YbbD_head"/>
</dbReference>
<dbReference type="Pfam" id="PF26610">
    <property type="entry name" value="YbbD_head"/>
    <property type="match status" value="1"/>
</dbReference>